<comment type="caution">
    <text evidence="2">The sequence shown here is derived from an EMBL/GenBank/DDBJ whole genome shotgun (WGS) entry which is preliminary data.</text>
</comment>
<feature type="compositionally biased region" description="Polar residues" evidence="1">
    <location>
        <begin position="26"/>
        <end position="35"/>
    </location>
</feature>
<evidence type="ECO:0000313" key="2">
    <source>
        <dbReference type="EMBL" id="TFY73515.1"/>
    </source>
</evidence>
<accession>A0A4Y9ZFK1</accession>
<sequence length="104" mass="11050">MTNKKTQKKKQQQKKAQAQAEAEAQVNGSATSSPESPMPDLIDVDAPPKSPEAEALPAPEAARAPSPEPPKDPAVEAERLKEAGNTKFKAKAYPAAIDLYTQAI</sequence>
<feature type="compositionally biased region" description="Basic residues" evidence="1">
    <location>
        <begin position="1"/>
        <end position="13"/>
    </location>
</feature>
<protein>
    <submittedName>
        <fullName evidence="2">Uncharacterized protein</fullName>
    </submittedName>
</protein>
<feature type="compositionally biased region" description="Low complexity" evidence="1">
    <location>
        <begin position="53"/>
        <end position="65"/>
    </location>
</feature>
<reference evidence="2 3" key="1">
    <citation type="submission" date="2019-02" db="EMBL/GenBank/DDBJ databases">
        <title>Genome sequencing of the rare red list fungi Hericium alpestre (H. flagellum).</title>
        <authorList>
            <person name="Buettner E."/>
            <person name="Kellner H."/>
        </authorList>
    </citation>
    <scope>NUCLEOTIDE SEQUENCE [LARGE SCALE GENOMIC DNA]</scope>
    <source>
        <strain evidence="2 3">DSM 108284</strain>
    </source>
</reference>
<name>A0A4Y9ZFK1_9AGAM</name>
<dbReference type="Gene3D" id="1.25.40.10">
    <property type="entry name" value="Tetratricopeptide repeat domain"/>
    <property type="match status" value="1"/>
</dbReference>
<gene>
    <name evidence="2" type="ORF">EWM64_g10497</name>
</gene>
<dbReference type="SUPFAM" id="SSF48452">
    <property type="entry name" value="TPR-like"/>
    <property type="match status" value="1"/>
</dbReference>
<dbReference type="EMBL" id="SFCI01002784">
    <property type="protein sequence ID" value="TFY73515.1"/>
    <property type="molecule type" value="Genomic_DNA"/>
</dbReference>
<organism evidence="2 3">
    <name type="scientific">Hericium alpestre</name>
    <dbReference type="NCBI Taxonomy" id="135208"/>
    <lineage>
        <taxon>Eukaryota</taxon>
        <taxon>Fungi</taxon>
        <taxon>Dikarya</taxon>
        <taxon>Basidiomycota</taxon>
        <taxon>Agaricomycotina</taxon>
        <taxon>Agaricomycetes</taxon>
        <taxon>Russulales</taxon>
        <taxon>Hericiaceae</taxon>
        <taxon>Hericium</taxon>
    </lineage>
</organism>
<dbReference type="InterPro" id="IPR011990">
    <property type="entry name" value="TPR-like_helical_dom_sf"/>
</dbReference>
<feature type="non-terminal residue" evidence="2">
    <location>
        <position position="104"/>
    </location>
</feature>
<dbReference type="AlphaFoldDB" id="A0A4Y9ZFK1"/>
<dbReference type="Proteomes" id="UP000298061">
    <property type="component" value="Unassembled WGS sequence"/>
</dbReference>
<evidence type="ECO:0000256" key="1">
    <source>
        <dbReference type="SAM" id="MobiDB-lite"/>
    </source>
</evidence>
<dbReference type="OrthoDB" id="629492at2759"/>
<feature type="region of interest" description="Disordered" evidence="1">
    <location>
        <begin position="1"/>
        <end position="74"/>
    </location>
</feature>
<feature type="compositionally biased region" description="Low complexity" evidence="1">
    <location>
        <begin position="14"/>
        <end position="25"/>
    </location>
</feature>
<keyword evidence="3" id="KW-1185">Reference proteome</keyword>
<proteinExistence type="predicted"/>
<evidence type="ECO:0000313" key="3">
    <source>
        <dbReference type="Proteomes" id="UP000298061"/>
    </source>
</evidence>